<evidence type="ECO:0000313" key="15">
    <source>
        <dbReference type="Proteomes" id="UP000215335"/>
    </source>
</evidence>
<feature type="domain" description="ELM2" evidence="12">
    <location>
        <begin position="1"/>
        <end position="125"/>
    </location>
</feature>
<feature type="region of interest" description="Disordered" evidence="10">
    <location>
        <begin position="443"/>
        <end position="465"/>
    </location>
</feature>
<keyword evidence="5" id="KW-0862">Zinc</keyword>
<protein>
    <recommendedName>
        <fullName evidence="16">Metastasis-associated protein MTA3</fullName>
    </recommendedName>
</protein>
<dbReference type="InterPro" id="IPR000949">
    <property type="entry name" value="ELM2_dom"/>
</dbReference>
<sequence>MPMPAEYHENHGNHENANYALGAFQDAKNMTANMYRVGDYVYFETSSTSPYQIRRIEELNKFLVICRSVGTFARALDCSSSVKQPSLHMSAAAASRDITLFHAMDNLHRYNYDMSKAMSCLVPNSGPMLCRDEMEEWSASEANLFEEALEKYGKDFSDIRADFLPWKTLKNVIEYYYMWKTTDRYVQQKRVKAVEAENKLKQVYIPNYKNQSGPGTGGASIMAGGASIIPIGNANSNVSSNGKAAVSILNGSSNGNIGDSAMLMVTGNGKPCESCQSSQSPQWYAWGSPHLQCRLCQACWSYWKKYGGLKIPSRMDDVDADRKRSGTGSDDEGKGIGGAHRPHRCSIPSCGKEFKLKAHLSRHYASAHGVDLRGNPGPGGVAAGIGVGVGLAAGGGGSPRPVMKTRSAPRARPRVTDIATRLGDHPQPKTPGDWDWLQLTAPGQRKQPDRVSFPRPPKAPDGSLLYERIPNKPEVDRLPVTPPVQPALQTQQNLLKRPRPAFDEINGADCIPLNSLSSGQPLPKRANHGQPMHLNARTPMDHASGAVVAGASPATAAGVLPPLVTPLNGRAAHPHGLPPQAQMSRSNARKQVMSWMDAPDDVYFRPTEQIKRLRRSLTSVEVRRAARKPWRLLSVPQRVARPDDMVVILD</sequence>
<dbReference type="SUPFAM" id="SSF46689">
    <property type="entry name" value="Homeodomain-like"/>
    <property type="match status" value="1"/>
</dbReference>
<evidence type="ECO:0000259" key="13">
    <source>
        <dbReference type="PROSITE" id="PS51293"/>
    </source>
</evidence>
<dbReference type="Proteomes" id="UP000215335">
    <property type="component" value="Unassembled WGS sequence"/>
</dbReference>
<dbReference type="FunFam" id="1.10.10.60:FF:000012">
    <property type="entry name" value="Metastasis-associated 1 family, member 3"/>
    <property type="match status" value="1"/>
</dbReference>
<evidence type="ECO:0008006" key="16">
    <source>
        <dbReference type="Google" id="ProtNLM"/>
    </source>
</evidence>
<evidence type="ECO:0000256" key="5">
    <source>
        <dbReference type="ARBA" id="ARBA00022833"/>
    </source>
</evidence>
<dbReference type="SMART" id="SM00717">
    <property type="entry name" value="SANT"/>
    <property type="match status" value="1"/>
</dbReference>
<dbReference type="GO" id="GO:0042826">
    <property type="term" value="F:histone deacetylase binding"/>
    <property type="evidence" value="ECO:0007669"/>
    <property type="project" value="TreeGrafter"/>
</dbReference>
<dbReference type="InterPro" id="IPR001005">
    <property type="entry name" value="SANT/Myb"/>
</dbReference>
<proteinExistence type="inferred from homology"/>
<dbReference type="Pfam" id="PF00249">
    <property type="entry name" value="Myb_DNA-binding"/>
    <property type="match status" value="1"/>
</dbReference>
<comment type="subcellular location">
    <subcellularLocation>
        <location evidence="1">Nucleus</location>
    </subcellularLocation>
</comment>
<keyword evidence="15" id="KW-1185">Reference proteome</keyword>
<evidence type="ECO:0000256" key="1">
    <source>
        <dbReference type="ARBA" id="ARBA00004123"/>
    </source>
</evidence>
<keyword evidence="4 9" id="KW-0863">Zinc-finger</keyword>
<dbReference type="PANTHER" id="PTHR10865:SF29">
    <property type="entry name" value="METASTASIS ASSOCIATED 1-LIKE, ISOFORM D"/>
    <property type="match status" value="1"/>
</dbReference>
<dbReference type="SMART" id="SM00401">
    <property type="entry name" value="ZnF_GATA"/>
    <property type="match status" value="1"/>
</dbReference>
<dbReference type="Gene3D" id="3.30.160.60">
    <property type="entry name" value="Classic Zinc Finger"/>
    <property type="match status" value="1"/>
</dbReference>
<dbReference type="EMBL" id="NNAY01001341">
    <property type="protein sequence ID" value="OXU24303.1"/>
    <property type="molecule type" value="Genomic_DNA"/>
</dbReference>
<dbReference type="GO" id="GO:0043565">
    <property type="term" value="F:sequence-specific DNA binding"/>
    <property type="evidence" value="ECO:0007669"/>
    <property type="project" value="InterPro"/>
</dbReference>
<comment type="similarity">
    <text evidence="8">Belongs to the metastasis-associated protein family.</text>
</comment>
<dbReference type="InterPro" id="IPR017884">
    <property type="entry name" value="SANT_dom"/>
</dbReference>
<feature type="region of interest" description="Disordered" evidence="10">
    <location>
        <begin position="317"/>
        <end position="340"/>
    </location>
</feature>
<dbReference type="InterPro" id="IPR013087">
    <property type="entry name" value="Znf_C2H2_type"/>
</dbReference>
<comment type="caution">
    <text evidence="14">The sequence shown here is derived from an EMBL/GenBank/DDBJ whole genome shotgun (WGS) entry which is preliminary data.</text>
</comment>
<dbReference type="Pfam" id="PF00320">
    <property type="entry name" value="GATA"/>
    <property type="match status" value="1"/>
</dbReference>
<evidence type="ECO:0000259" key="12">
    <source>
        <dbReference type="PROSITE" id="PS51156"/>
    </source>
</evidence>
<dbReference type="STRING" id="543379.A0A232F182"/>
<feature type="domain" description="SANT" evidence="13">
    <location>
        <begin position="132"/>
        <end position="184"/>
    </location>
</feature>
<name>A0A232F182_9HYME</name>
<dbReference type="GO" id="GO:0003713">
    <property type="term" value="F:transcription coactivator activity"/>
    <property type="evidence" value="ECO:0007669"/>
    <property type="project" value="TreeGrafter"/>
</dbReference>
<feature type="domain" description="C2H2-type" evidence="11">
    <location>
        <begin position="343"/>
        <end position="368"/>
    </location>
</feature>
<dbReference type="InterPro" id="IPR009057">
    <property type="entry name" value="Homeodomain-like_sf"/>
</dbReference>
<keyword evidence="6" id="KW-0238">DNA-binding</keyword>
<reference evidence="14 15" key="1">
    <citation type="journal article" date="2017" name="Curr. Biol.">
        <title>The Evolution of Venom by Co-option of Single-Copy Genes.</title>
        <authorList>
            <person name="Martinson E.O."/>
            <person name="Mrinalini"/>
            <person name="Kelkar Y.D."/>
            <person name="Chang C.H."/>
            <person name="Werren J.H."/>
        </authorList>
    </citation>
    <scope>NUCLEOTIDE SEQUENCE [LARGE SCALE GENOMIC DNA]</scope>
    <source>
        <strain evidence="14 15">Alberta</strain>
        <tissue evidence="14">Whole body</tissue>
    </source>
</reference>
<dbReference type="AlphaFoldDB" id="A0A232F182"/>
<evidence type="ECO:0000256" key="8">
    <source>
        <dbReference type="ARBA" id="ARBA00093454"/>
    </source>
</evidence>
<accession>A0A232F182</accession>
<keyword evidence="7" id="KW-0539">Nucleus</keyword>
<dbReference type="CDD" id="cd11661">
    <property type="entry name" value="SANT_MTA3_like"/>
    <property type="match status" value="1"/>
</dbReference>
<dbReference type="PANTHER" id="PTHR10865">
    <property type="entry name" value="METASTASIS-ASSOCIATED PROTEIN AND MESODERM INDUCTION EARLY RESPONSE PROTEIN"/>
    <property type="match status" value="1"/>
</dbReference>
<evidence type="ECO:0000256" key="10">
    <source>
        <dbReference type="SAM" id="MobiDB-lite"/>
    </source>
</evidence>
<dbReference type="PROSITE" id="PS51293">
    <property type="entry name" value="SANT"/>
    <property type="match status" value="1"/>
</dbReference>
<dbReference type="PROSITE" id="PS50157">
    <property type="entry name" value="ZINC_FINGER_C2H2_2"/>
    <property type="match status" value="1"/>
</dbReference>
<gene>
    <name evidence="14" type="ORF">TSAR_007371</name>
</gene>
<dbReference type="CDD" id="cd00202">
    <property type="entry name" value="ZnF_GATA"/>
    <property type="match status" value="1"/>
</dbReference>
<dbReference type="PROSITE" id="PS51156">
    <property type="entry name" value="ELM2"/>
    <property type="match status" value="1"/>
</dbReference>
<dbReference type="InterPro" id="IPR040138">
    <property type="entry name" value="MIER/MTA"/>
</dbReference>
<dbReference type="OrthoDB" id="2193595at2759"/>
<evidence type="ECO:0000256" key="7">
    <source>
        <dbReference type="ARBA" id="ARBA00023242"/>
    </source>
</evidence>
<dbReference type="Gene3D" id="4.10.1240.50">
    <property type="match status" value="1"/>
</dbReference>
<dbReference type="Gene3D" id="1.10.10.60">
    <property type="entry name" value="Homeodomain-like"/>
    <property type="match status" value="1"/>
</dbReference>
<evidence type="ECO:0000313" key="14">
    <source>
        <dbReference type="EMBL" id="OXU24303.1"/>
    </source>
</evidence>
<dbReference type="InterPro" id="IPR000679">
    <property type="entry name" value="Znf_GATA"/>
</dbReference>
<dbReference type="FunFam" id="4.10.1240.50:FF:000001">
    <property type="entry name" value="Metastasis-associated 1 family, member 3"/>
    <property type="match status" value="1"/>
</dbReference>
<dbReference type="GO" id="GO:0016581">
    <property type="term" value="C:NuRD complex"/>
    <property type="evidence" value="ECO:0007669"/>
    <property type="project" value="TreeGrafter"/>
</dbReference>
<dbReference type="GO" id="GO:0008270">
    <property type="term" value="F:zinc ion binding"/>
    <property type="evidence" value="ECO:0007669"/>
    <property type="project" value="UniProtKB-KW"/>
</dbReference>
<dbReference type="GO" id="GO:0003714">
    <property type="term" value="F:transcription corepressor activity"/>
    <property type="evidence" value="ECO:0007669"/>
    <property type="project" value="TreeGrafter"/>
</dbReference>
<evidence type="ECO:0000256" key="6">
    <source>
        <dbReference type="ARBA" id="ARBA00023125"/>
    </source>
</evidence>
<keyword evidence="3" id="KW-0479">Metal-binding</keyword>
<keyword evidence="2" id="KW-0597">Phosphoprotein</keyword>
<evidence type="ECO:0000256" key="9">
    <source>
        <dbReference type="PROSITE-ProRule" id="PRU00042"/>
    </source>
</evidence>
<feature type="region of interest" description="Disordered" evidence="10">
    <location>
        <begin position="567"/>
        <end position="588"/>
    </location>
</feature>
<organism evidence="14 15">
    <name type="scientific">Trichomalopsis sarcophagae</name>
    <dbReference type="NCBI Taxonomy" id="543379"/>
    <lineage>
        <taxon>Eukaryota</taxon>
        <taxon>Metazoa</taxon>
        <taxon>Ecdysozoa</taxon>
        <taxon>Arthropoda</taxon>
        <taxon>Hexapoda</taxon>
        <taxon>Insecta</taxon>
        <taxon>Pterygota</taxon>
        <taxon>Neoptera</taxon>
        <taxon>Endopterygota</taxon>
        <taxon>Hymenoptera</taxon>
        <taxon>Apocrita</taxon>
        <taxon>Proctotrupomorpha</taxon>
        <taxon>Chalcidoidea</taxon>
        <taxon>Pteromalidae</taxon>
        <taxon>Pteromalinae</taxon>
        <taxon>Trichomalopsis</taxon>
    </lineage>
</organism>
<evidence type="ECO:0000259" key="11">
    <source>
        <dbReference type="PROSITE" id="PS50157"/>
    </source>
</evidence>
<evidence type="ECO:0000256" key="4">
    <source>
        <dbReference type="ARBA" id="ARBA00022771"/>
    </source>
</evidence>
<evidence type="ECO:0000256" key="2">
    <source>
        <dbReference type="ARBA" id="ARBA00022553"/>
    </source>
</evidence>
<dbReference type="GO" id="GO:0000122">
    <property type="term" value="P:negative regulation of transcription by RNA polymerase II"/>
    <property type="evidence" value="ECO:0007669"/>
    <property type="project" value="TreeGrafter"/>
</dbReference>
<dbReference type="PROSITE" id="PS00028">
    <property type="entry name" value="ZINC_FINGER_C2H2_1"/>
    <property type="match status" value="1"/>
</dbReference>
<evidence type="ECO:0000256" key="3">
    <source>
        <dbReference type="ARBA" id="ARBA00022723"/>
    </source>
</evidence>